<accession>A0A7C9TMR3</accession>
<dbReference type="RefSeq" id="WP_163459458.1">
    <property type="nucleotide sequence ID" value="NZ_JAAGOH010000035.1"/>
</dbReference>
<keyword evidence="4" id="KW-1185">Reference proteome</keyword>
<protein>
    <submittedName>
        <fullName evidence="3">ParA family protein</fullName>
    </submittedName>
</protein>
<dbReference type="SUPFAM" id="SSF52540">
    <property type="entry name" value="P-loop containing nucleoside triphosphate hydrolases"/>
    <property type="match status" value="1"/>
</dbReference>
<name>A0A7C9TMR3_9BURK</name>
<feature type="region of interest" description="Disordered" evidence="1">
    <location>
        <begin position="224"/>
        <end position="258"/>
    </location>
</feature>
<reference evidence="3 4" key="1">
    <citation type="submission" date="2020-02" db="EMBL/GenBank/DDBJ databases">
        <title>Ideonella bacterium strain TBM-1.</title>
        <authorList>
            <person name="Chen W.-M."/>
        </authorList>
    </citation>
    <scope>NUCLEOTIDE SEQUENCE [LARGE SCALE GENOMIC DNA]</scope>
    <source>
        <strain evidence="3 4">TBM-1</strain>
    </source>
</reference>
<evidence type="ECO:0000313" key="3">
    <source>
        <dbReference type="EMBL" id="NDY93424.1"/>
    </source>
</evidence>
<evidence type="ECO:0000313" key="4">
    <source>
        <dbReference type="Proteomes" id="UP000484255"/>
    </source>
</evidence>
<dbReference type="InterPro" id="IPR027417">
    <property type="entry name" value="P-loop_NTPase"/>
</dbReference>
<dbReference type="AlphaFoldDB" id="A0A7C9TMR3"/>
<feature type="compositionally biased region" description="Low complexity" evidence="1">
    <location>
        <begin position="228"/>
        <end position="237"/>
    </location>
</feature>
<dbReference type="PANTHER" id="PTHR13696">
    <property type="entry name" value="P-LOOP CONTAINING NUCLEOSIDE TRIPHOSPHATE HYDROLASE"/>
    <property type="match status" value="1"/>
</dbReference>
<proteinExistence type="predicted"/>
<dbReference type="InterPro" id="IPR002586">
    <property type="entry name" value="CobQ/CobB/MinD/ParA_Nub-bd_dom"/>
</dbReference>
<dbReference type="CDD" id="cd02042">
    <property type="entry name" value="ParAB_family"/>
    <property type="match status" value="1"/>
</dbReference>
<dbReference type="EMBL" id="JAAGOH010000035">
    <property type="protein sequence ID" value="NDY93424.1"/>
    <property type="molecule type" value="Genomic_DNA"/>
</dbReference>
<comment type="caution">
    <text evidence="3">The sequence shown here is derived from an EMBL/GenBank/DDBJ whole genome shotgun (WGS) entry which is preliminary data.</text>
</comment>
<sequence length="283" mass="30804">MFTIAIVNRKGGCGKSTLATHLAAHFARQGAAVMLGDVDRQQSSRQWLRLRAQHPPRKVPPIASWVADPQHVLRPPPDASHVVLDTPGGLRGLELARVALAADVVLLPLSASLFDRDATLQCLAELRGLPRVAQGRCRLGAVGLRLHPQTAEAETLQAFADQAGLPLLGQLREHPAYQRCLERGLTLFDMSASPVRLTDLPQWAPVTAQLEVWRQACEAERRAERPLRALPARAPRPGSEGPASRLDPLESPPPPLGNVPALQRVLGILPELLSLRFSSRRGR</sequence>
<evidence type="ECO:0000256" key="1">
    <source>
        <dbReference type="SAM" id="MobiDB-lite"/>
    </source>
</evidence>
<organism evidence="3 4">
    <name type="scientific">Ideonella livida</name>
    <dbReference type="NCBI Taxonomy" id="2707176"/>
    <lineage>
        <taxon>Bacteria</taxon>
        <taxon>Pseudomonadati</taxon>
        <taxon>Pseudomonadota</taxon>
        <taxon>Betaproteobacteria</taxon>
        <taxon>Burkholderiales</taxon>
        <taxon>Sphaerotilaceae</taxon>
        <taxon>Ideonella</taxon>
    </lineage>
</organism>
<dbReference type="Proteomes" id="UP000484255">
    <property type="component" value="Unassembled WGS sequence"/>
</dbReference>
<gene>
    <name evidence="3" type="ORF">G3A44_19725</name>
</gene>
<dbReference type="PANTHER" id="PTHR13696:SF96">
    <property type="entry name" value="COBQ_COBB_MIND_PARA NUCLEOTIDE BINDING DOMAIN-CONTAINING PROTEIN"/>
    <property type="match status" value="1"/>
</dbReference>
<dbReference type="Gene3D" id="3.40.50.300">
    <property type="entry name" value="P-loop containing nucleotide triphosphate hydrolases"/>
    <property type="match status" value="1"/>
</dbReference>
<evidence type="ECO:0000259" key="2">
    <source>
        <dbReference type="Pfam" id="PF01656"/>
    </source>
</evidence>
<feature type="domain" description="CobQ/CobB/MinD/ParA nucleotide binding" evidence="2">
    <location>
        <begin position="4"/>
        <end position="186"/>
    </location>
</feature>
<dbReference type="Pfam" id="PF01656">
    <property type="entry name" value="CbiA"/>
    <property type="match status" value="1"/>
</dbReference>
<dbReference type="InterPro" id="IPR050678">
    <property type="entry name" value="DNA_Partitioning_ATPase"/>
</dbReference>